<evidence type="ECO:0000256" key="1">
    <source>
        <dbReference type="SAM" id="MobiDB-lite"/>
    </source>
</evidence>
<protein>
    <recommendedName>
        <fullName evidence="2">Piwi domain-containing protein</fullName>
    </recommendedName>
</protein>
<comment type="caution">
    <text evidence="3">The sequence shown here is derived from an EMBL/GenBank/DDBJ whole genome shotgun (WGS) entry which is preliminary data.</text>
</comment>
<keyword evidence="4" id="KW-1185">Reference proteome</keyword>
<dbReference type="InterPro" id="IPR012337">
    <property type="entry name" value="RNaseH-like_sf"/>
</dbReference>
<dbReference type="InterPro" id="IPR003165">
    <property type="entry name" value="Piwi"/>
</dbReference>
<dbReference type="EMBL" id="JAQHRD010000026">
    <property type="protein sequence ID" value="KAJ6436229.1"/>
    <property type="molecule type" value="Genomic_DNA"/>
</dbReference>
<evidence type="ECO:0000313" key="3">
    <source>
        <dbReference type="EMBL" id="KAJ6436229.1"/>
    </source>
</evidence>
<dbReference type="Proteomes" id="UP001163105">
    <property type="component" value="Unassembled WGS sequence"/>
</dbReference>
<evidence type="ECO:0000259" key="2">
    <source>
        <dbReference type="PROSITE" id="PS50822"/>
    </source>
</evidence>
<accession>A0AB34FB64</accession>
<dbReference type="Gene3D" id="3.30.420.10">
    <property type="entry name" value="Ribonuclease H-like superfamily/Ribonuclease H"/>
    <property type="match status" value="1"/>
</dbReference>
<sequence>MGVDKTRFINVLMDEESGVTEMLRDQLLGAVKSRLELFQKHNDDRLPANILMFRDGVPESQFKQVLDMELPTIRQACRAEYTTTQPKLTVVVSVKRHQTRLYPTTKEDMSASGNVLNGTVVDRVYKTGNFENSPGKCVPQELLGQGGYLPTYQKRLEHLCLVTGGDCAINALRPALALGDLKFLQGISWTGLRTKHDFAALGLALRANANHLRALDLDFIDWNIVKAQWAEMDDNEGDFFRLALQARSVNLDEESELFEEEINMNDMALLSDFFLTNSSEDPSEDSTEDSSEDEDSDGMDIDQDVWFSEQSPNPLGMDLKMFGSWVFEKLKINDDTSEERRLALGRQVFSEEGMIGWVSDAADAQNIVIATVLNHYFCEFADWVFGADGIASLHLLAYGDFSCQGRFLEDCFMLRRRALAAGDGRPYMFYFPESERDPDLEDILARHAGFLEACPTDTILRPA</sequence>
<feature type="compositionally biased region" description="Acidic residues" evidence="1">
    <location>
        <begin position="281"/>
        <end position="300"/>
    </location>
</feature>
<dbReference type="PANTHER" id="PTHR22891">
    <property type="entry name" value="EUKARYOTIC TRANSLATION INITIATION FACTOR 2C"/>
    <property type="match status" value="1"/>
</dbReference>
<reference evidence="3" key="1">
    <citation type="submission" date="2023-01" db="EMBL/GenBank/DDBJ databases">
        <title>The growth and conidiation of Purpureocillium lavendulum are regulated by nitrogen source and histone H3K14 acetylation.</title>
        <authorList>
            <person name="Tang P."/>
            <person name="Han J."/>
            <person name="Zhang C."/>
            <person name="Tang P."/>
            <person name="Qi F."/>
            <person name="Zhang K."/>
            <person name="Liang L."/>
        </authorList>
    </citation>
    <scope>NUCLEOTIDE SEQUENCE</scope>
    <source>
        <strain evidence="3">YMF1.00683</strain>
    </source>
</reference>
<dbReference type="InterPro" id="IPR036397">
    <property type="entry name" value="RNaseH_sf"/>
</dbReference>
<name>A0AB34FB64_9HYPO</name>
<dbReference type="GO" id="GO:0003676">
    <property type="term" value="F:nucleic acid binding"/>
    <property type="evidence" value="ECO:0007669"/>
    <property type="project" value="InterPro"/>
</dbReference>
<feature type="domain" description="Piwi" evidence="2">
    <location>
        <begin position="40"/>
        <end position="125"/>
    </location>
</feature>
<organism evidence="3 4">
    <name type="scientific">Purpureocillium lavendulum</name>
    <dbReference type="NCBI Taxonomy" id="1247861"/>
    <lineage>
        <taxon>Eukaryota</taxon>
        <taxon>Fungi</taxon>
        <taxon>Dikarya</taxon>
        <taxon>Ascomycota</taxon>
        <taxon>Pezizomycotina</taxon>
        <taxon>Sordariomycetes</taxon>
        <taxon>Hypocreomycetidae</taxon>
        <taxon>Hypocreales</taxon>
        <taxon>Ophiocordycipitaceae</taxon>
        <taxon>Purpureocillium</taxon>
    </lineage>
</organism>
<dbReference type="PROSITE" id="PS50822">
    <property type="entry name" value="PIWI"/>
    <property type="match status" value="1"/>
</dbReference>
<feature type="region of interest" description="Disordered" evidence="1">
    <location>
        <begin position="278"/>
        <end position="300"/>
    </location>
</feature>
<evidence type="ECO:0000313" key="4">
    <source>
        <dbReference type="Proteomes" id="UP001163105"/>
    </source>
</evidence>
<dbReference type="AlphaFoldDB" id="A0AB34FB64"/>
<proteinExistence type="predicted"/>
<gene>
    <name evidence="3" type="ORF">O9K51_11212</name>
</gene>
<dbReference type="Pfam" id="PF02171">
    <property type="entry name" value="Piwi"/>
    <property type="match status" value="1"/>
</dbReference>
<dbReference type="SUPFAM" id="SSF53098">
    <property type="entry name" value="Ribonuclease H-like"/>
    <property type="match status" value="1"/>
</dbReference>